<dbReference type="SUPFAM" id="SSF55729">
    <property type="entry name" value="Acyl-CoA N-acyltransferases (Nat)"/>
    <property type="match status" value="1"/>
</dbReference>
<dbReference type="GeneID" id="93924886"/>
<dbReference type="Gene3D" id="3.40.630.30">
    <property type="match status" value="1"/>
</dbReference>
<dbReference type="EMBL" id="CP029490">
    <property type="protein sequence ID" value="AWN21674.1"/>
    <property type="molecule type" value="Genomic_DNA"/>
</dbReference>
<organism evidence="1 2">
    <name type="scientific">Streptococcus sobrinus</name>
    <dbReference type="NCBI Taxonomy" id="1310"/>
    <lineage>
        <taxon>Bacteria</taxon>
        <taxon>Bacillati</taxon>
        <taxon>Bacillota</taxon>
        <taxon>Bacilli</taxon>
        <taxon>Lactobacillales</taxon>
        <taxon>Streptococcaceae</taxon>
        <taxon>Streptococcus</taxon>
    </lineage>
</organism>
<dbReference type="Proteomes" id="UP000245369">
    <property type="component" value="Chromosome"/>
</dbReference>
<gene>
    <name evidence="1" type="ORF">DK182_10265</name>
</gene>
<evidence type="ECO:0000313" key="1">
    <source>
        <dbReference type="EMBL" id="AWN21674.1"/>
    </source>
</evidence>
<evidence type="ECO:0000313" key="2">
    <source>
        <dbReference type="Proteomes" id="UP000245369"/>
    </source>
</evidence>
<dbReference type="InterPro" id="IPR016181">
    <property type="entry name" value="Acyl_CoA_acyltransferase"/>
</dbReference>
<sequence>MKNDVIQKVPIGTLNFQDPFFNSLRDDYDGFDDWLYRKSNEEAYVLIDQNRLLGFLYLKDEYEADSSINPFFNERRRLKIGTFKINSHGTVLGQRFLSIILRKMINEGHDFTYVTLFSKQERLRRLFERFGFRQWGCKSNGELVYFKDLTVFDNLYKDFPRFNLSGNTQKYLLGIHPNFHTKLFPFSRLHTERNHLVEDLSFTNTSEKVYLCKMQGVLNMNSGDLVVIYRTSENGKSAEYSSVATSICTVLEVINIDKFSSLEDFLRYCGKGTIFSESELIKFWNNNRYPYIIKMLYNAPLQKRIIRKKLIEQVGLDRNNYFGYLSLTDNQFNKVLEMGEINESFIIN</sequence>
<name>A0ABM6W873_9STRE</name>
<proteinExistence type="predicted"/>
<accession>A0ABM6W873</accession>
<keyword evidence="2" id="KW-1185">Reference proteome</keyword>
<protein>
    <recommendedName>
        <fullName evidence="3">N-acetyltransferase domain-containing protein</fullName>
    </recommendedName>
</protein>
<reference evidence="1 2" key="1">
    <citation type="submission" date="2018-05" db="EMBL/GenBank/DDBJ databases">
        <title>Complete genome sequences of Streptococcus sobrinus.</title>
        <authorList>
            <person name="Sales M."/>
            <person name="Jensen P.A."/>
        </authorList>
    </citation>
    <scope>NUCLEOTIDE SEQUENCE [LARGE SCALE GENOMIC DNA]</scope>
    <source>
        <strain evidence="1 2">SL1</strain>
    </source>
</reference>
<evidence type="ECO:0008006" key="3">
    <source>
        <dbReference type="Google" id="ProtNLM"/>
    </source>
</evidence>
<dbReference type="RefSeq" id="WP_002960505.1">
    <property type="nucleotide sequence ID" value="NZ_CP029490.1"/>
</dbReference>